<comment type="caution">
    <text evidence="1">The sequence shown here is derived from an EMBL/GenBank/DDBJ whole genome shotgun (WGS) entry which is preliminary data.</text>
</comment>
<dbReference type="AlphaFoldDB" id="D6SSC4"/>
<organism evidence="1 2">
    <name type="scientific">Desulfonatronospira thiodismutans ASO3-1</name>
    <dbReference type="NCBI Taxonomy" id="555779"/>
    <lineage>
        <taxon>Bacteria</taxon>
        <taxon>Pseudomonadati</taxon>
        <taxon>Thermodesulfobacteriota</taxon>
        <taxon>Desulfovibrionia</taxon>
        <taxon>Desulfovibrionales</taxon>
        <taxon>Desulfonatronovibrionaceae</taxon>
        <taxon>Desulfonatronospira</taxon>
    </lineage>
</organism>
<dbReference type="Gene3D" id="6.10.250.790">
    <property type="match status" value="1"/>
</dbReference>
<dbReference type="RefSeq" id="WP_008870940.1">
    <property type="nucleotide sequence ID" value="NZ_ACJN02000003.1"/>
</dbReference>
<dbReference type="Proteomes" id="UP000005496">
    <property type="component" value="Unassembled WGS sequence"/>
</dbReference>
<dbReference type="InterPro" id="IPR007838">
    <property type="entry name" value="Cell_div_ZapA-like"/>
</dbReference>
<dbReference type="eggNOG" id="COG3027">
    <property type="taxonomic scope" value="Bacteria"/>
</dbReference>
<dbReference type="Pfam" id="PF05164">
    <property type="entry name" value="ZapA"/>
    <property type="match status" value="1"/>
</dbReference>
<dbReference type="InterPro" id="IPR036192">
    <property type="entry name" value="Cell_div_ZapA-like_sf"/>
</dbReference>
<accession>D6SSC4</accession>
<proteinExistence type="predicted"/>
<dbReference type="InterPro" id="IPR053712">
    <property type="entry name" value="Bac_CellDiv_Activator"/>
</dbReference>
<dbReference type="EMBL" id="ACJN02000003">
    <property type="protein sequence ID" value="EFI33590.1"/>
    <property type="molecule type" value="Genomic_DNA"/>
</dbReference>
<dbReference type="OrthoDB" id="5460484at2"/>
<gene>
    <name evidence="1" type="ORF">Dthio_PD0925</name>
</gene>
<name>D6SSC4_9BACT</name>
<evidence type="ECO:0008006" key="3">
    <source>
        <dbReference type="Google" id="ProtNLM"/>
    </source>
</evidence>
<sequence>MPEYNLNILGLDLNFKTDAGPERIEQARAYLEKRYTELQSRGGKLSKERLLIYLALGLADDYLQSDIRLSDLQQRVDELVNKIDSLEADN</sequence>
<protein>
    <recommendedName>
        <fullName evidence="3">Cell division protein ZapA</fullName>
    </recommendedName>
</protein>
<dbReference type="SUPFAM" id="SSF102829">
    <property type="entry name" value="Cell division protein ZapA-like"/>
    <property type="match status" value="1"/>
</dbReference>
<evidence type="ECO:0000313" key="2">
    <source>
        <dbReference type="Proteomes" id="UP000005496"/>
    </source>
</evidence>
<evidence type="ECO:0000313" key="1">
    <source>
        <dbReference type="EMBL" id="EFI33590.1"/>
    </source>
</evidence>
<keyword evidence="2" id="KW-1185">Reference proteome</keyword>
<reference evidence="1" key="1">
    <citation type="submission" date="2010-05" db="EMBL/GenBank/DDBJ databases">
        <title>The draft genome of Desulfonatronospira thiodismutans ASO3-1.</title>
        <authorList>
            <consortium name="US DOE Joint Genome Institute (JGI-PGF)"/>
            <person name="Lucas S."/>
            <person name="Copeland A."/>
            <person name="Lapidus A."/>
            <person name="Cheng J.-F."/>
            <person name="Bruce D."/>
            <person name="Goodwin L."/>
            <person name="Pitluck S."/>
            <person name="Chertkov O."/>
            <person name="Brettin T."/>
            <person name="Detter J.C."/>
            <person name="Han C."/>
            <person name="Land M.L."/>
            <person name="Hauser L."/>
            <person name="Kyrpides N."/>
            <person name="Mikhailova N."/>
            <person name="Muyzer G."/>
            <person name="Woyke T."/>
        </authorList>
    </citation>
    <scope>NUCLEOTIDE SEQUENCE [LARGE SCALE GENOMIC DNA]</scope>
    <source>
        <strain evidence="1">ASO3-1</strain>
    </source>
</reference>